<evidence type="ECO:0000313" key="1">
    <source>
        <dbReference type="EMBL" id="KAH1032665.1"/>
    </source>
</evidence>
<dbReference type="AlphaFoldDB" id="A0A9D3UA94"/>
<sequence length="157" mass="17837">MERVRRGIDQDPSYLICGHGLEDILHVCTAAKEVWLQVVPGLLSADVDRPCLFGLIAWHLWKNKNLFIFQGLSWNASEIFKVSLSWARKFLFAHKNSPLGSAFADGVLQDQFGDRIVSFYHALGDCSIFYAKLWASEMVYSCYKKGGMIGLWFKQIA</sequence>
<dbReference type="Proteomes" id="UP000828251">
    <property type="component" value="Unassembled WGS sequence"/>
</dbReference>
<evidence type="ECO:0008006" key="3">
    <source>
        <dbReference type="Google" id="ProtNLM"/>
    </source>
</evidence>
<keyword evidence="2" id="KW-1185">Reference proteome</keyword>
<reference evidence="1 2" key="1">
    <citation type="journal article" date="2021" name="Plant Biotechnol. J.">
        <title>Multi-omics assisted identification of the key and species-specific regulatory components of drought-tolerant mechanisms in Gossypium stocksii.</title>
        <authorList>
            <person name="Yu D."/>
            <person name="Ke L."/>
            <person name="Zhang D."/>
            <person name="Wu Y."/>
            <person name="Sun Y."/>
            <person name="Mei J."/>
            <person name="Sun J."/>
            <person name="Sun Y."/>
        </authorList>
    </citation>
    <scope>NUCLEOTIDE SEQUENCE [LARGE SCALE GENOMIC DNA]</scope>
    <source>
        <strain evidence="2">cv. E1</strain>
        <tissue evidence="1">Leaf</tissue>
    </source>
</reference>
<comment type="caution">
    <text evidence="1">The sequence shown here is derived from an EMBL/GenBank/DDBJ whole genome shotgun (WGS) entry which is preliminary data.</text>
</comment>
<accession>A0A9D3UA94</accession>
<dbReference type="EMBL" id="JAIQCV010000013">
    <property type="protein sequence ID" value="KAH1032665.1"/>
    <property type="molecule type" value="Genomic_DNA"/>
</dbReference>
<name>A0A9D3UA94_9ROSI</name>
<protein>
    <recommendedName>
        <fullName evidence="3">Reverse transcriptase zinc-binding domain-containing protein</fullName>
    </recommendedName>
</protein>
<proteinExistence type="predicted"/>
<organism evidence="1 2">
    <name type="scientific">Gossypium stocksii</name>
    <dbReference type="NCBI Taxonomy" id="47602"/>
    <lineage>
        <taxon>Eukaryota</taxon>
        <taxon>Viridiplantae</taxon>
        <taxon>Streptophyta</taxon>
        <taxon>Embryophyta</taxon>
        <taxon>Tracheophyta</taxon>
        <taxon>Spermatophyta</taxon>
        <taxon>Magnoliopsida</taxon>
        <taxon>eudicotyledons</taxon>
        <taxon>Gunneridae</taxon>
        <taxon>Pentapetalae</taxon>
        <taxon>rosids</taxon>
        <taxon>malvids</taxon>
        <taxon>Malvales</taxon>
        <taxon>Malvaceae</taxon>
        <taxon>Malvoideae</taxon>
        <taxon>Gossypium</taxon>
    </lineage>
</organism>
<evidence type="ECO:0000313" key="2">
    <source>
        <dbReference type="Proteomes" id="UP000828251"/>
    </source>
</evidence>
<dbReference type="OrthoDB" id="1001820at2759"/>
<gene>
    <name evidence="1" type="ORF">J1N35_044839</name>
</gene>